<evidence type="ECO:0000256" key="15">
    <source>
        <dbReference type="ARBA" id="ARBA00023221"/>
    </source>
</evidence>
<feature type="transmembrane region" description="Helical" evidence="17">
    <location>
        <begin position="32"/>
        <end position="53"/>
    </location>
</feature>
<feature type="domain" description="SSD" evidence="18">
    <location>
        <begin position="277"/>
        <end position="435"/>
    </location>
</feature>
<feature type="compositionally biased region" description="Basic and acidic residues" evidence="16">
    <location>
        <begin position="1046"/>
        <end position="1056"/>
    </location>
</feature>
<evidence type="ECO:0000256" key="3">
    <source>
        <dbReference type="ARBA" id="ARBA00007410"/>
    </source>
</evidence>
<evidence type="ECO:0000256" key="17">
    <source>
        <dbReference type="SAM" id="Phobius"/>
    </source>
</evidence>
<keyword evidence="13 17" id="KW-0472">Membrane</keyword>
<keyword evidence="8" id="KW-0256">Endoplasmic reticulum</keyword>
<evidence type="ECO:0000256" key="2">
    <source>
        <dbReference type="ARBA" id="ARBA00004653"/>
    </source>
</evidence>
<keyword evidence="9 17" id="KW-1133">Transmembrane helix</keyword>
<evidence type="ECO:0000256" key="9">
    <source>
        <dbReference type="ARBA" id="ARBA00022989"/>
    </source>
</evidence>
<keyword evidence="6 17" id="KW-0812">Transmembrane</keyword>
<keyword evidence="10" id="KW-0333">Golgi apparatus</keyword>
<evidence type="ECO:0000256" key="13">
    <source>
        <dbReference type="ARBA" id="ARBA00023136"/>
    </source>
</evidence>
<feature type="compositionally biased region" description="Low complexity" evidence="16">
    <location>
        <begin position="1005"/>
        <end position="1022"/>
    </location>
</feature>
<evidence type="ECO:0000256" key="14">
    <source>
        <dbReference type="ARBA" id="ARBA00023180"/>
    </source>
</evidence>
<proteinExistence type="inferred from homology"/>
<feature type="transmembrane region" description="Helical" evidence="17">
    <location>
        <begin position="389"/>
        <end position="407"/>
    </location>
</feature>
<dbReference type="GO" id="GO:0008202">
    <property type="term" value="P:steroid metabolic process"/>
    <property type="evidence" value="ECO:0007669"/>
    <property type="project" value="UniProtKB-KW"/>
</dbReference>
<name>A0AA38L5H3_9AGAR</name>
<dbReference type="PROSITE" id="PS50156">
    <property type="entry name" value="SSD"/>
    <property type="match status" value="1"/>
</dbReference>
<dbReference type="GO" id="GO:0032933">
    <property type="term" value="P:SREBP signaling pathway"/>
    <property type="evidence" value="ECO:0007669"/>
    <property type="project" value="InterPro"/>
</dbReference>
<dbReference type="InterPro" id="IPR053958">
    <property type="entry name" value="HMGCR/SNAP/NPC1-like_SSD"/>
</dbReference>
<evidence type="ECO:0000256" key="6">
    <source>
        <dbReference type="ARBA" id="ARBA00022692"/>
    </source>
</evidence>
<dbReference type="InterPro" id="IPR000731">
    <property type="entry name" value="SSD"/>
</dbReference>
<dbReference type="InterPro" id="IPR036322">
    <property type="entry name" value="WD40_repeat_dom_sf"/>
</dbReference>
<evidence type="ECO:0000256" key="12">
    <source>
        <dbReference type="ARBA" id="ARBA00023121"/>
    </source>
</evidence>
<keyword evidence="14" id="KW-0325">Glycoprotein</keyword>
<keyword evidence="20" id="KW-1185">Reference proteome</keyword>
<dbReference type="EMBL" id="MU793345">
    <property type="protein sequence ID" value="KAJ3785335.1"/>
    <property type="molecule type" value="Genomic_DNA"/>
</dbReference>
<dbReference type="GO" id="GO:0032934">
    <property type="term" value="F:sterol binding"/>
    <property type="evidence" value="ECO:0007669"/>
    <property type="project" value="InterPro"/>
</dbReference>
<comment type="caution">
    <text evidence="19">The sequence shown here is derived from an EMBL/GenBank/DDBJ whole genome shotgun (WGS) entry which is preliminary data.</text>
</comment>
<protein>
    <recommendedName>
        <fullName evidence="4">Sterol regulatory element-binding protein cleavage-activating protein</fullName>
    </recommendedName>
</protein>
<evidence type="ECO:0000256" key="4">
    <source>
        <dbReference type="ARBA" id="ARBA00019541"/>
    </source>
</evidence>
<evidence type="ECO:0000256" key="1">
    <source>
        <dbReference type="ARBA" id="ARBA00004477"/>
    </source>
</evidence>
<evidence type="ECO:0000256" key="7">
    <source>
        <dbReference type="ARBA" id="ARBA00022737"/>
    </source>
</evidence>
<sequence length="1232" mass="135000">MLQVFSLLLQFARTYGQRFFLKFGLHCATHQIRIILVSCVVITSLFYPALALYSSQTKSISIFDALISPNSSVHAQQDLTDLWSGHDSLHSREDAVSRARCGTGRTVRIERLLVQSSLSGDNSALNHGILLSTLNFERKLEELLQSSYHLSCLRKIDGRCFVLSPLEFWGHDRDMLLADSNVLDKLGSSKNAVIDGIPVTPEMVLAGRSDEPTFDFANFLALTYFFPQSACFSTSEHSAWLQAVRAAAGQEAESVPFSQEPSIIALEFGTYKGRSAISVFLYLSYASFFAYVFWSMRQMNSVHSRVGIVFTAMVEIVVSTITSLSVCALVGFKVTMVPWELLPIVIVFVGAENMFNLVDVVGRTSVSLTVKQRIAEGLSRAGTSNTLKVVSYNAILGVIAVFSMGSIRQFCVFAIVVLVAHWFLAHTFFLAVLSIDMQRLELEELLRQDSGLAPLTSSAPENAPIKSNSTWQNLKIVARKLLRGRATKNLSLVLLLAITATLYYATMPPSSVTETLSNSRTAPRGALFRNPDKIVSSKVEDLSSDVRIWKLLNPNDAALHLRIEPPTFLTFRSDMSNRHIHSGDHKSHRSLVRTLRSIFWLMKIMVLPIAATTFLLWLLCLYLLKDAELLDAQQHRAEAQSFVSKEEPSALERHVSFSTLPRAFSSDVELIATSSDGQIAVSVGLHSEVIIWRTDSPRHFSIDTSDIVLRSPSSSSAQSTLTSVAMDDNGDYCAVGTGAGVIAVWDIRNEDIRPLPHLSLPDSSAGVVEMQFVPNSPNSPRFGGSSSPSSNPTSPVLAPSQPVQLVATYENGAVARYAVRDLTGLVYVQPSHSSSVLHSKLIRVRPENRLIVAFCLSDGALELFDIGDTTPLIQDDFCINAGNPLDTVATVHICSAPILGEKRVIVAAVTEAGVISLWDGQTMDCIRVLEEVYGHINQLRVSLVPTETCRSCGLLPLDSFLLSFSVDHVVRFLKQSAMDNSRRCTCASTATLPKKTPRDSKVGQRSRSSSISSSVSTSSMISRTRKSINPDVSSFPVSGHGVHSRRASEKESSRRNSDLFSLQLDNEAGESQTMGPINVPHFPSLLWQDAYIIYVGDTTCDRGGWDIYNGKVVGIRRKPRGAPSSKVTHPSSAIKSLSAQGLSIITLDRWEIWSFDPSATLLDSSSLSSILVVNNELDLSPPSSTNSLSKLSPSRCSIPRLPFTRVTPFIVTRTGSLAGFGNTLGVFKFLKL</sequence>
<comment type="similarity">
    <text evidence="3">Belongs to the WD repeat SCAP family.</text>
</comment>
<keyword evidence="5" id="KW-0853">WD repeat</keyword>
<evidence type="ECO:0000256" key="16">
    <source>
        <dbReference type="SAM" id="MobiDB-lite"/>
    </source>
</evidence>
<keyword evidence="7" id="KW-0677">Repeat</keyword>
<dbReference type="PANTHER" id="PTHR46378:SF1">
    <property type="entry name" value="STEROL REGULATORY ELEMENT-BINDING PROTEIN CLEAVAGE-ACTIVATING PROTEIN"/>
    <property type="match status" value="1"/>
</dbReference>
<dbReference type="GO" id="GO:0045540">
    <property type="term" value="P:regulation of cholesterol biosynthetic process"/>
    <property type="evidence" value="ECO:0007669"/>
    <property type="project" value="TreeGrafter"/>
</dbReference>
<feature type="transmembrane region" description="Helical" evidence="17">
    <location>
        <begin position="276"/>
        <end position="294"/>
    </location>
</feature>
<keyword evidence="12" id="KW-0446">Lipid-binding</keyword>
<dbReference type="InterPro" id="IPR030225">
    <property type="entry name" value="SCAP"/>
</dbReference>
<keyword evidence="11" id="KW-0443">Lipid metabolism</keyword>
<dbReference type="AlphaFoldDB" id="A0AA38L5H3"/>
<feature type="transmembrane region" description="Helical" evidence="17">
    <location>
        <begin position="306"/>
        <end position="332"/>
    </location>
</feature>
<dbReference type="PANTHER" id="PTHR46378">
    <property type="entry name" value="STEROL REGULATORY ELEMENT-BINDING PROTEIN CLEAVAGE-ACTIVATING PROTEIN"/>
    <property type="match status" value="1"/>
</dbReference>
<comment type="subcellular location">
    <subcellularLocation>
        <location evidence="1">Endoplasmic reticulum membrane</location>
        <topology evidence="1">Multi-pass membrane protein</topology>
    </subcellularLocation>
    <subcellularLocation>
        <location evidence="2">Golgi apparatus membrane</location>
        <topology evidence="2">Multi-pass membrane protein</topology>
    </subcellularLocation>
</comment>
<evidence type="ECO:0000259" key="18">
    <source>
        <dbReference type="PROSITE" id="PS50156"/>
    </source>
</evidence>
<dbReference type="SUPFAM" id="SSF82866">
    <property type="entry name" value="Multidrug efflux transporter AcrB transmembrane domain"/>
    <property type="match status" value="1"/>
</dbReference>
<keyword evidence="15" id="KW-0753">Steroid metabolism</keyword>
<feature type="region of interest" description="Disordered" evidence="16">
    <location>
        <begin position="777"/>
        <end position="798"/>
    </location>
</feature>
<evidence type="ECO:0000256" key="11">
    <source>
        <dbReference type="ARBA" id="ARBA00023098"/>
    </source>
</evidence>
<evidence type="ECO:0000313" key="19">
    <source>
        <dbReference type="EMBL" id="KAJ3785335.1"/>
    </source>
</evidence>
<feature type="transmembrane region" description="Helical" evidence="17">
    <location>
        <begin position="489"/>
        <end position="506"/>
    </location>
</feature>
<evidence type="ECO:0000313" key="20">
    <source>
        <dbReference type="Proteomes" id="UP001163798"/>
    </source>
</evidence>
<gene>
    <name evidence="19" type="ORF">GGU10DRAFT_313094</name>
</gene>
<feature type="transmembrane region" description="Helical" evidence="17">
    <location>
        <begin position="413"/>
        <end position="433"/>
    </location>
</feature>
<dbReference type="SUPFAM" id="SSF50978">
    <property type="entry name" value="WD40 repeat-like"/>
    <property type="match status" value="1"/>
</dbReference>
<dbReference type="GO" id="GO:0005789">
    <property type="term" value="C:endoplasmic reticulum membrane"/>
    <property type="evidence" value="ECO:0007669"/>
    <property type="project" value="UniProtKB-SubCell"/>
</dbReference>
<dbReference type="GO" id="GO:0000139">
    <property type="term" value="C:Golgi membrane"/>
    <property type="evidence" value="ECO:0007669"/>
    <property type="project" value="UniProtKB-SubCell"/>
</dbReference>
<feature type="region of interest" description="Disordered" evidence="16">
    <location>
        <begin position="989"/>
        <end position="1056"/>
    </location>
</feature>
<organism evidence="19 20">
    <name type="scientific">Lentinula aff. detonsa</name>
    <dbReference type="NCBI Taxonomy" id="2804958"/>
    <lineage>
        <taxon>Eukaryota</taxon>
        <taxon>Fungi</taxon>
        <taxon>Dikarya</taxon>
        <taxon>Basidiomycota</taxon>
        <taxon>Agaricomycotina</taxon>
        <taxon>Agaricomycetes</taxon>
        <taxon>Agaricomycetidae</taxon>
        <taxon>Agaricales</taxon>
        <taxon>Marasmiineae</taxon>
        <taxon>Omphalotaceae</taxon>
        <taxon>Lentinula</taxon>
    </lineage>
</organism>
<accession>A0AA38L5H3</accession>
<feature type="transmembrane region" description="Helical" evidence="17">
    <location>
        <begin position="598"/>
        <end position="624"/>
    </location>
</feature>
<dbReference type="Proteomes" id="UP001163798">
    <property type="component" value="Unassembled WGS sequence"/>
</dbReference>
<dbReference type="InterPro" id="IPR015943">
    <property type="entry name" value="WD40/YVTN_repeat-like_dom_sf"/>
</dbReference>
<feature type="compositionally biased region" description="Low complexity" evidence="16">
    <location>
        <begin position="777"/>
        <end position="795"/>
    </location>
</feature>
<dbReference type="Gene3D" id="2.130.10.10">
    <property type="entry name" value="YVTN repeat-like/Quinoprotein amine dehydrogenase"/>
    <property type="match status" value="2"/>
</dbReference>
<dbReference type="Pfam" id="PF12349">
    <property type="entry name" value="Sterol-sensing"/>
    <property type="match status" value="1"/>
</dbReference>
<reference evidence="19" key="1">
    <citation type="submission" date="2022-08" db="EMBL/GenBank/DDBJ databases">
        <authorList>
            <consortium name="DOE Joint Genome Institute"/>
            <person name="Min B."/>
            <person name="Riley R."/>
            <person name="Sierra-Patev S."/>
            <person name="Naranjo-Ortiz M."/>
            <person name="Looney B."/>
            <person name="Konkel Z."/>
            <person name="Slot J.C."/>
            <person name="Sakamoto Y."/>
            <person name="Steenwyk J.L."/>
            <person name="Rokas A."/>
            <person name="Carro J."/>
            <person name="Camarero S."/>
            <person name="Ferreira P."/>
            <person name="Molpeceres G."/>
            <person name="Ruiz-Duenas F.J."/>
            <person name="Serrano A."/>
            <person name="Henrissat B."/>
            <person name="Drula E."/>
            <person name="Hughes K.W."/>
            <person name="Mata J.L."/>
            <person name="Ishikawa N.K."/>
            <person name="Vargas-Isla R."/>
            <person name="Ushijima S."/>
            <person name="Smith C.A."/>
            <person name="Ahrendt S."/>
            <person name="Andreopoulos W."/>
            <person name="He G."/>
            <person name="Labutti K."/>
            <person name="Lipzen A."/>
            <person name="Ng V."/>
            <person name="Sandor L."/>
            <person name="Barry K."/>
            <person name="Martinez A.T."/>
            <person name="Xiao Y."/>
            <person name="Gibbons J.G."/>
            <person name="Terashima K."/>
            <person name="Hibbett D.S."/>
            <person name="Grigoriev I.V."/>
        </authorList>
    </citation>
    <scope>NUCLEOTIDE SEQUENCE</scope>
    <source>
        <strain evidence="19">TFB10291</strain>
    </source>
</reference>
<evidence type="ECO:0000256" key="8">
    <source>
        <dbReference type="ARBA" id="ARBA00022824"/>
    </source>
</evidence>
<evidence type="ECO:0000256" key="5">
    <source>
        <dbReference type="ARBA" id="ARBA00022574"/>
    </source>
</evidence>
<dbReference type="GO" id="GO:0032936">
    <property type="term" value="C:SREBP-SCAP complex"/>
    <property type="evidence" value="ECO:0007669"/>
    <property type="project" value="TreeGrafter"/>
</dbReference>
<evidence type="ECO:0000256" key="10">
    <source>
        <dbReference type="ARBA" id="ARBA00023034"/>
    </source>
</evidence>